<evidence type="ECO:0000313" key="4">
    <source>
        <dbReference type="Proteomes" id="UP000094020"/>
    </source>
</evidence>
<dbReference type="InterPro" id="IPR012471">
    <property type="entry name" value="DUF1690"/>
</dbReference>
<dbReference type="AlphaFoldDB" id="A0A1B9I0R3"/>
<evidence type="ECO:0000256" key="1">
    <source>
        <dbReference type="SAM" id="MobiDB-lite"/>
    </source>
</evidence>
<gene>
    <name evidence="2" type="ORF">I206_04728</name>
    <name evidence="3" type="ORF">I206_105905</name>
</gene>
<keyword evidence="4" id="KW-1185">Reference proteome</keyword>
<proteinExistence type="predicted"/>
<reference evidence="2" key="3">
    <citation type="submission" date="2016-07" db="EMBL/GenBank/DDBJ databases">
        <title>Evolution of pathogenesis and genome organization in the Tremellales.</title>
        <authorList>
            <person name="Cuomo C."/>
            <person name="Litvintseva A."/>
            <person name="Heitman J."/>
            <person name="Chen Y."/>
            <person name="Sun S."/>
            <person name="Springer D."/>
            <person name="Dromer F."/>
            <person name="Young S."/>
            <person name="Zeng Q."/>
            <person name="Chapman S."/>
            <person name="Gujja S."/>
            <person name="Saif S."/>
            <person name="Birren B."/>
        </authorList>
    </citation>
    <scope>NUCLEOTIDE SEQUENCE</scope>
    <source>
        <strain evidence="2">CBS 10737</strain>
    </source>
</reference>
<dbReference type="Proteomes" id="UP000094020">
    <property type="component" value="Chromosome 8"/>
</dbReference>
<reference evidence="3" key="2">
    <citation type="submission" date="2013-07" db="EMBL/GenBank/DDBJ databases">
        <authorList>
            <consortium name="The Broad Institute Genome Sequencing Platform"/>
            <person name="Cuomo C."/>
            <person name="Litvintseva A."/>
            <person name="Chen Y."/>
            <person name="Heitman J."/>
            <person name="Sun S."/>
            <person name="Springer D."/>
            <person name="Dromer F."/>
            <person name="Young S.K."/>
            <person name="Zeng Q."/>
            <person name="Gargeya S."/>
            <person name="Fitzgerald M."/>
            <person name="Abouelleil A."/>
            <person name="Alvarado L."/>
            <person name="Berlin A.M."/>
            <person name="Chapman S.B."/>
            <person name="Dewar J."/>
            <person name="Goldberg J."/>
            <person name="Griggs A."/>
            <person name="Gujja S."/>
            <person name="Hansen M."/>
            <person name="Howarth C."/>
            <person name="Imamovic A."/>
            <person name="Larimer J."/>
            <person name="McCowan C."/>
            <person name="Murphy C."/>
            <person name="Pearson M."/>
            <person name="Priest M."/>
            <person name="Roberts A."/>
            <person name="Saif S."/>
            <person name="Shea T."/>
            <person name="Sykes S."/>
            <person name="Wortman J."/>
            <person name="Nusbaum C."/>
            <person name="Birren B."/>
        </authorList>
    </citation>
    <scope>NUCLEOTIDE SEQUENCE</scope>
    <source>
        <strain evidence="3">CBS 10737</strain>
    </source>
</reference>
<reference evidence="3" key="4">
    <citation type="submission" date="2024-02" db="EMBL/GenBank/DDBJ databases">
        <title>Comparative genomics of Cryptococcus and Kwoniella reveals pathogenesis evolution and contrasting modes of karyotype evolution via chromosome fusion or intercentromeric recombination.</title>
        <authorList>
            <person name="Coelho M.A."/>
            <person name="David-Palma M."/>
            <person name="Shea T."/>
            <person name="Bowers K."/>
            <person name="McGinley-Smith S."/>
            <person name="Mohammad A.W."/>
            <person name="Gnirke A."/>
            <person name="Yurkov A.M."/>
            <person name="Nowrousian M."/>
            <person name="Sun S."/>
            <person name="Cuomo C.A."/>
            <person name="Heitman J."/>
        </authorList>
    </citation>
    <scope>NUCLEOTIDE SEQUENCE</scope>
    <source>
        <strain evidence="3">CBS 10737</strain>
    </source>
</reference>
<feature type="compositionally biased region" description="Low complexity" evidence="1">
    <location>
        <begin position="27"/>
        <end position="40"/>
    </location>
</feature>
<dbReference type="OrthoDB" id="5544375at2759"/>
<feature type="region of interest" description="Disordered" evidence="1">
    <location>
        <begin position="1"/>
        <end position="53"/>
    </location>
</feature>
<organism evidence="2">
    <name type="scientific">Kwoniella pini CBS 10737</name>
    <dbReference type="NCBI Taxonomy" id="1296096"/>
    <lineage>
        <taxon>Eukaryota</taxon>
        <taxon>Fungi</taxon>
        <taxon>Dikarya</taxon>
        <taxon>Basidiomycota</taxon>
        <taxon>Agaricomycotina</taxon>
        <taxon>Tremellomycetes</taxon>
        <taxon>Tremellales</taxon>
        <taxon>Cryptococcaceae</taxon>
        <taxon>Kwoniella</taxon>
    </lineage>
</organism>
<dbReference type="STRING" id="1296096.A0A1B9I0R3"/>
<evidence type="ECO:0008006" key="5">
    <source>
        <dbReference type="Google" id="ProtNLM"/>
    </source>
</evidence>
<sequence>MGAAQSSQNVQDQVILPNEPTTSVEFSPSLISRLSSSSSNDKSDNQTTNTTDEKIKKRLEIEIENLRLKENEILTKINKELEKENLNKEKPGMSSEILSKDIEQIKLKVERLNQNKFNEGKGISDARKQVIGCYLNNPDKPLDCWKQVENFKTEVAKLEQAFVKSLQ</sequence>
<feature type="compositionally biased region" description="Polar residues" evidence="1">
    <location>
        <begin position="1"/>
        <end position="12"/>
    </location>
</feature>
<dbReference type="Pfam" id="PF07956">
    <property type="entry name" value="DUF1690"/>
    <property type="match status" value="1"/>
</dbReference>
<accession>A0A1B9I0R3</accession>
<dbReference type="GeneID" id="30173097"/>
<reference evidence="2" key="1">
    <citation type="submission" date="2013-07" db="EMBL/GenBank/DDBJ databases">
        <title>The Genome Sequence of Cryptococcus pinus CBS10737.</title>
        <authorList>
            <consortium name="The Broad Institute Genome Sequencing Platform"/>
            <person name="Cuomo C."/>
            <person name="Litvintseva A."/>
            <person name="Chen Y."/>
            <person name="Heitman J."/>
            <person name="Sun S."/>
            <person name="Springer D."/>
            <person name="Dromer F."/>
            <person name="Young S.K."/>
            <person name="Zeng Q."/>
            <person name="Gargeya S."/>
            <person name="Fitzgerald M."/>
            <person name="Abouelleil A."/>
            <person name="Alvarado L."/>
            <person name="Berlin A.M."/>
            <person name="Chapman S.B."/>
            <person name="Dewar J."/>
            <person name="Goldberg J."/>
            <person name="Griggs A."/>
            <person name="Gujja S."/>
            <person name="Hansen M."/>
            <person name="Howarth C."/>
            <person name="Imamovic A."/>
            <person name="Larimer J."/>
            <person name="McCowan C."/>
            <person name="Murphy C."/>
            <person name="Pearson M."/>
            <person name="Priest M."/>
            <person name="Roberts A."/>
            <person name="Saif S."/>
            <person name="Shea T."/>
            <person name="Sykes S."/>
            <person name="Wortman J."/>
            <person name="Nusbaum C."/>
            <person name="Birren B."/>
        </authorList>
    </citation>
    <scope>NUCLEOTIDE SEQUENCE [LARGE SCALE GENOMIC DNA]</scope>
    <source>
        <strain evidence="2">CBS 10737</strain>
    </source>
</reference>
<protein>
    <recommendedName>
        <fullName evidence="5">MICOS complex subunit mic19</fullName>
    </recommendedName>
</protein>
<evidence type="ECO:0000313" key="2">
    <source>
        <dbReference type="EMBL" id="OCF49041.1"/>
    </source>
</evidence>
<dbReference type="EMBL" id="KI894012">
    <property type="protein sequence ID" value="OCF49041.1"/>
    <property type="molecule type" value="Genomic_DNA"/>
</dbReference>
<dbReference type="KEGG" id="kpin:30173097"/>
<name>A0A1B9I0R3_9TREE</name>
<dbReference type="RefSeq" id="XP_019010260.1">
    <property type="nucleotide sequence ID" value="XM_019156458.1"/>
</dbReference>
<evidence type="ECO:0000313" key="3">
    <source>
        <dbReference type="EMBL" id="WWC71946.1"/>
    </source>
</evidence>
<dbReference type="EMBL" id="CP144526">
    <property type="protein sequence ID" value="WWC71946.1"/>
    <property type="molecule type" value="Genomic_DNA"/>
</dbReference>